<dbReference type="EMBL" id="JBBWUH010000021">
    <property type="protein sequence ID" value="KAK8151034.1"/>
    <property type="molecule type" value="Genomic_DNA"/>
</dbReference>
<reference evidence="16 17" key="1">
    <citation type="journal article" date="2022" name="G3 (Bethesda)">
        <title>Enemy or ally: a genomic approach to elucidate the lifestyle of Phyllosticta citrichinaensis.</title>
        <authorList>
            <person name="Buijs V.A."/>
            <person name="Groenewald J.Z."/>
            <person name="Haridas S."/>
            <person name="LaButti K.M."/>
            <person name="Lipzen A."/>
            <person name="Martin F.M."/>
            <person name="Barry K."/>
            <person name="Grigoriev I.V."/>
            <person name="Crous P.W."/>
            <person name="Seidl M.F."/>
        </authorList>
    </citation>
    <scope>NUCLEOTIDE SEQUENCE [LARGE SCALE GENOMIC DNA]</scope>
    <source>
        <strain evidence="16 17">CBS 129764</strain>
    </source>
</reference>
<protein>
    <submittedName>
        <fullName evidence="16">Folic acid synthesis protein-like protein</fullName>
    </submittedName>
</protein>
<dbReference type="NCBIfam" id="TIGR01498">
    <property type="entry name" value="folK"/>
    <property type="match status" value="1"/>
</dbReference>
<evidence type="ECO:0000256" key="1">
    <source>
        <dbReference type="ARBA" id="ARBA00000012"/>
    </source>
</evidence>
<dbReference type="SUPFAM" id="SSF51717">
    <property type="entry name" value="Dihydropteroate synthetase-like"/>
    <property type="match status" value="1"/>
</dbReference>
<dbReference type="Pfam" id="PF01288">
    <property type="entry name" value="HPPK"/>
    <property type="match status" value="2"/>
</dbReference>
<accession>A0ABR1XES4</accession>
<evidence type="ECO:0000256" key="11">
    <source>
        <dbReference type="ARBA" id="ARBA00022840"/>
    </source>
</evidence>
<dbReference type="PROSITE" id="PS50972">
    <property type="entry name" value="PTERIN_BINDING"/>
    <property type="match status" value="1"/>
</dbReference>
<evidence type="ECO:0000256" key="13">
    <source>
        <dbReference type="ARBA" id="ARBA00022909"/>
    </source>
</evidence>
<dbReference type="PANTHER" id="PTHR20941">
    <property type="entry name" value="FOLATE SYNTHESIS PROTEINS"/>
    <property type="match status" value="1"/>
</dbReference>
<name>A0ABR1XES4_9PEZI</name>
<keyword evidence="7" id="KW-0808">Transferase</keyword>
<gene>
    <name evidence="16" type="ORF">IWX90DRAFT_419481</name>
</gene>
<comment type="catalytic activity">
    <reaction evidence="1">
        <text>(7,8-dihydropterin-6-yl)methyl diphosphate + 4-aminobenzoate = 7,8-dihydropteroate + diphosphate</text>
        <dbReference type="Rhea" id="RHEA:19949"/>
        <dbReference type="ChEBI" id="CHEBI:17836"/>
        <dbReference type="ChEBI" id="CHEBI:17839"/>
        <dbReference type="ChEBI" id="CHEBI:33019"/>
        <dbReference type="ChEBI" id="CHEBI:72950"/>
        <dbReference type="EC" id="2.5.1.15"/>
    </reaction>
</comment>
<dbReference type="InterPro" id="IPR000489">
    <property type="entry name" value="Pterin-binding_dom"/>
</dbReference>
<dbReference type="CDD" id="cd00739">
    <property type="entry name" value="DHPS"/>
    <property type="match status" value="1"/>
</dbReference>
<comment type="caution">
    <text evidence="16">The sequence shown here is derived from an EMBL/GenBank/DDBJ whole genome shotgun (WGS) entry which is preliminary data.</text>
</comment>
<evidence type="ECO:0000313" key="16">
    <source>
        <dbReference type="EMBL" id="KAK8151034.1"/>
    </source>
</evidence>
<comment type="cofactor">
    <cofactor evidence="3">
        <name>Mg(2+)</name>
        <dbReference type="ChEBI" id="CHEBI:18420"/>
    </cofactor>
</comment>
<keyword evidence="13" id="KW-0289">Folate biosynthesis</keyword>
<dbReference type="Proteomes" id="UP001456524">
    <property type="component" value="Unassembled WGS sequence"/>
</dbReference>
<dbReference type="CDD" id="cd00483">
    <property type="entry name" value="HPPK"/>
    <property type="match status" value="1"/>
</dbReference>
<dbReference type="PANTHER" id="PTHR20941:SF1">
    <property type="entry name" value="FOLIC ACID SYNTHESIS PROTEIN FOL1"/>
    <property type="match status" value="1"/>
</dbReference>
<evidence type="ECO:0000256" key="12">
    <source>
        <dbReference type="ARBA" id="ARBA00022842"/>
    </source>
</evidence>
<keyword evidence="17" id="KW-1185">Reference proteome</keyword>
<evidence type="ECO:0000256" key="14">
    <source>
        <dbReference type="ARBA" id="ARBA00023268"/>
    </source>
</evidence>
<dbReference type="NCBIfam" id="TIGR01496">
    <property type="entry name" value="DHPS"/>
    <property type="match status" value="1"/>
</dbReference>
<feature type="domain" description="Pterin-binding" evidence="15">
    <location>
        <begin position="320"/>
        <end position="599"/>
    </location>
</feature>
<evidence type="ECO:0000256" key="2">
    <source>
        <dbReference type="ARBA" id="ARBA00000198"/>
    </source>
</evidence>
<evidence type="ECO:0000256" key="8">
    <source>
        <dbReference type="ARBA" id="ARBA00022723"/>
    </source>
</evidence>
<organism evidence="16 17">
    <name type="scientific">Phyllosticta citrichinensis</name>
    <dbReference type="NCBI Taxonomy" id="1130410"/>
    <lineage>
        <taxon>Eukaryota</taxon>
        <taxon>Fungi</taxon>
        <taxon>Dikarya</taxon>
        <taxon>Ascomycota</taxon>
        <taxon>Pezizomycotina</taxon>
        <taxon>Dothideomycetes</taxon>
        <taxon>Dothideomycetes incertae sedis</taxon>
        <taxon>Botryosphaeriales</taxon>
        <taxon>Phyllostictaceae</taxon>
        <taxon>Phyllosticta</taxon>
    </lineage>
</organism>
<evidence type="ECO:0000256" key="9">
    <source>
        <dbReference type="ARBA" id="ARBA00022741"/>
    </source>
</evidence>
<evidence type="ECO:0000256" key="4">
    <source>
        <dbReference type="ARBA" id="ARBA00004763"/>
    </source>
</evidence>
<dbReference type="SUPFAM" id="SSF55083">
    <property type="entry name" value="6-hydroxymethyl-7,8-dihydropterin pyrophosphokinase, HPPK"/>
    <property type="match status" value="2"/>
</dbReference>
<keyword evidence="14" id="KW-0511">Multifunctional enzyme</keyword>
<sequence length="607" mass="67118">MQMSARQCLKLNCLPPHRTFSSSLRQFSRPHGFCARKSFDPCSPRLTAPMVTSRKLSCASKPRSILAGHWVSEFKRLQHGQAQSNQALSKAFIALGSNMGDRISMIEKACRAMERDGDIKILRTSNLWETEPMYVKDQDRFLNGACEVSPGENADFACCFYSNVLLPLYIPAGHRMSRFQSIEAVDIRTFNFTLENQPIETSLSPIQLLDKLQDIERRLDRKKVIDKGPRTIDLDILLYGNVCVSEPRLTVPHPLMREREFVLRPLCEMIPDAVLPSAGSETLSEYLAKLEPVSSDAISTMTPLSSTLPPVTALRRNRPTHAMAIMNMTPDSFSDGGALQSNGSKSDVESDDARFSANVEAVKRVVSQTVEEGCTILDIGGQSTRPNAPEVSDAEEVNRVLSAIQLIRSMPEASMVAISVDTYRASVAERAIQAGAHFINDVSGGIMDPELLPTVAKLGCTICLMHMRGTPQTMMNLTEYQDGVVAGVAEELKERIRAAEAAGIRRWRIILDPGFGFAKTYEQNLELLRRFSELRAWPGLEGFPWLIGTSRKGFVGKASGTKDAKMRNEPTIVTTAAAVQGGADIVRLHPERGMMAPVRVADAIWRY</sequence>
<dbReference type="InterPro" id="IPR006390">
    <property type="entry name" value="DHP_synth_dom"/>
</dbReference>
<keyword evidence="9" id="KW-0547">Nucleotide-binding</keyword>
<proteinExistence type="inferred from homology"/>
<dbReference type="PROSITE" id="PS00794">
    <property type="entry name" value="HPPK"/>
    <property type="match status" value="1"/>
</dbReference>
<dbReference type="InterPro" id="IPR035907">
    <property type="entry name" value="Hppk_sf"/>
</dbReference>
<evidence type="ECO:0000259" key="15">
    <source>
        <dbReference type="PROSITE" id="PS50972"/>
    </source>
</evidence>
<comment type="similarity">
    <text evidence="6">In the C-terminal section; belongs to the DHPS family.</text>
</comment>
<comment type="pathway">
    <text evidence="4">Cofactor biosynthesis; tetrahydrofolate biosynthesis; 7,8-dihydrofolate from 2-amino-4-hydroxy-6-hydroxymethyl-7,8-dihydropteridine diphosphate and 4-aminobenzoate: step 1/2.</text>
</comment>
<keyword evidence="10" id="KW-0418">Kinase</keyword>
<dbReference type="InterPro" id="IPR000550">
    <property type="entry name" value="Hppk"/>
</dbReference>
<dbReference type="InterPro" id="IPR011005">
    <property type="entry name" value="Dihydropteroate_synth-like_sf"/>
</dbReference>
<evidence type="ECO:0000256" key="6">
    <source>
        <dbReference type="ARBA" id="ARBA00009951"/>
    </source>
</evidence>
<dbReference type="Gene3D" id="3.20.20.20">
    <property type="entry name" value="Dihydropteroate synthase-like"/>
    <property type="match status" value="1"/>
</dbReference>
<dbReference type="InterPro" id="IPR045031">
    <property type="entry name" value="DHP_synth-like"/>
</dbReference>
<keyword evidence="12" id="KW-0460">Magnesium</keyword>
<comment type="catalytic activity">
    <reaction evidence="2">
        <text>6-hydroxymethyl-7,8-dihydropterin + ATP = (7,8-dihydropterin-6-yl)methyl diphosphate + AMP + H(+)</text>
        <dbReference type="Rhea" id="RHEA:11412"/>
        <dbReference type="ChEBI" id="CHEBI:15378"/>
        <dbReference type="ChEBI" id="CHEBI:30616"/>
        <dbReference type="ChEBI" id="CHEBI:44841"/>
        <dbReference type="ChEBI" id="CHEBI:72950"/>
        <dbReference type="ChEBI" id="CHEBI:456215"/>
        <dbReference type="EC" id="2.7.6.3"/>
    </reaction>
</comment>
<keyword evidence="8" id="KW-0479">Metal-binding</keyword>
<comment type="pathway">
    <text evidence="5">Cofactor biosynthesis; tetrahydrofolate biosynthesis; 2-amino-4-hydroxy-6-hydroxymethyl-7,8-dihydropteridine diphosphate from 7,8-dihydroneopterin triphosphate: step 4/4.</text>
</comment>
<dbReference type="Pfam" id="PF00809">
    <property type="entry name" value="Pterin_bind"/>
    <property type="match status" value="1"/>
</dbReference>
<evidence type="ECO:0000256" key="7">
    <source>
        <dbReference type="ARBA" id="ARBA00022679"/>
    </source>
</evidence>
<keyword evidence="11" id="KW-0067">ATP-binding</keyword>
<evidence type="ECO:0000313" key="17">
    <source>
        <dbReference type="Proteomes" id="UP001456524"/>
    </source>
</evidence>
<evidence type="ECO:0000256" key="10">
    <source>
        <dbReference type="ARBA" id="ARBA00022777"/>
    </source>
</evidence>
<dbReference type="Gene3D" id="3.30.70.560">
    <property type="entry name" value="7,8-Dihydro-6-hydroxymethylpterin-pyrophosphokinase HPPK"/>
    <property type="match status" value="1"/>
</dbReference>
<evidence type="ECO:0000256" key="3">
    <source>
        <dbReference type="ARBA" id="ARBA00001946"/>
    </source>
</evidence>
<evidence type="ECO:0000256" key="5">
    <source>
        <dbReference type="ARBA" id="ARBA00005051"/>
    </source>
</evidence>